<dbReference type="EMBL" id="CM003374">
    <property type="protein sequence ID" value="KOM40717.1"/>
    <property type="molecule type" value="Genomic_DNA"/>
</dbReference>
<dbReference type="InterPro" id="IPR046796">
    <property type="entry name" value="Transposase_32_dom"/>
</dbReference>
<organism evidence="3 4">
    <name type="scientific">Phaseolus angularis</name>
    <name type="common">Azuki bean</name>
    <name type="synonym">Vigna angularis</name>
    <dbReference type="NCBI Taxonomy" id="3914"/>
    <lineage>
        <taxon>Eukaryota</taxon>
        <taxon>Viridiplantae</taxon>
        <taxon>Streptophyta</taxon>
        <taxon>Embryophyta</taxon>
        <taxon>Tracheophyta</taxon>
        <taxon>Spermatophyta</taxon>
        <taxon>Magnoliopsida</taxon>
        <taxon>eudicotyledons</taxon>
        <taxon>Gunneridae</taxon>
        <taxon>Pentapetalae</taxon>
        <taxon>rosids</taxon>
        <taxon>fabids</taxon>
        <taxon>Fabales</taxon>
        <taxon>Fabaceae</taxon>
        <taxon>Papilionoideae</taxon>
        <taxon>50 kb inversion clade</taxon>
        <taxon>NPAAA clade</taxon>
        <taxon>indigoferoid/millettioid clade</taxon>
        <taxon>Phaseoleae</taxon>
        <taxon>Vigna</taxon>
    </lineage>
</organism>
<dbReference type="AlphaFoldDB" id="A0A0L9UDU8"/>
<sequence>MASSSWKRVKTVGNKRKDPERFNSNKFLSHKHERHFMIVQDRRLLMERKVGFLRAEWASKQCQFALSMDEGVDFDDVERTLCVPGGRFQRNKNDAPIHIRRSQLTPLSKYWMAFTHTNIQPCSHVSYITVHRAIFLYCVLKGLNINIGQVIANEIQTCASFVNNKAPLGHPSLITHLCELVGVNTSTPPMGRPRKEIDDSYYSQYCMMAEAAQQVLPPRPPRVHRRAPPPSQE</sequence>
<feature type="region of interest" description="Disordered" evidence="1">
    <location>
        <begin position="1"/>
        <end position="24"/>
    </location>
</feature>
<proteinExistence type="predicted"/>
<evidence type="ECO:0000313" key="4">
    <source>
        <dbReference type="Proteomes" id="UP000053144"/>
    </source>
</evidence>
<dbReference type="Proteomes" id="UP000053144">
    <property type="component" value="Chromosome 4"/>
</dbReference>
<evidence type="ECO:0000256" key="1">
    <source>
        <dbReference type="SAM" id="MobiDB-lite"/>
    </source>
</evidence>
<evidence type="ECO:0000313" key="3">
    <source>
        <dbReference type="EMBL" id="KOM40717.1"/>
    </source>
</evidence>
<dbReference type="Gramene" id="KOM40717">
    <property type="protein sequence ID" value="KOM40717"/>
    <property type="gene ID" value="LR48_Vigan04g091500"/>
</dbReference>
<protein>
    <recommendedName>
        <fullName evidence="2">Putative plant transposon protein domain-containing protein</fullName>
    </recommendedName>
</protein>
<feature type="domain" description="Putative plant transposon protein" evidence="2">
    <location>
        <begin position="53"/>
        <end position="184"/>
    </location>
</feature>
<feature type="region of interest" description="Disordered" evidence="1">
    <location>
        <begin position="213"/>
        <end position="233"/>
    </location>
</feature>
<dbReference type="Pfam" id="PF20167">
    <property type="entry name" value="Transposase_32"/>
    <property type="match status" value="1"/>
</dbReference>
<accession>A0A0L9UDU8</accession>
<name>A0A0L9UDU8_PHAAN</name>
<reference evidence="4" key="1">
    <citation type="journal article" date="2015" name="Proc. Natl. Acad. Sci. U.S.A.">
        <title>Genome sequencing of adzuki bean (Vigna angularis) provides insight into high starch and low fat accumulation and domestication.</title>
        <authorList>
            <person name="Yang K."/>
            <person name="Tian Z."/>
            <person name="Chen C."/>
            <person name="Luo L."/>
            <person name="Zhao B."/>
            <person name="Wang Z."/>
            <person name="Yu L."/>
            <person name="Li Y."/>
            <person name="Sun Y."/>
            <person name="Li W."/>
            <person name="Chen Y."/>
            <person name="Li Y."/>
            <person name="Zhang Y."/>
            <person name="Ai D."/>
            <person name="Zhao J."/>
            <person name="Shang C."/>
            <person name="Ma Y."/>
            <person name="Wu B."/>
            <person name="Wang M."/>
            <person name="Gao L."/>
            <person name="Sun D."/>
            <person name="Zhang P."/>
            <person name="Guo F."/>
            <person name="Wang W."/>
            <person name="Li Y."/>
            <person name="Wang J."/>
            <person name="Varshney R.K."/>
            <person name="Wang J."/>
            <person name="Ling H.Q."/>
            <person name="Wan P."/>
        </authorList>
    </citation>
    <scope>NUCLEOTIDE SEQUENCE</scope>
    <source>
        <strain evidence="4">cv. Jingnong 6</strain>
    </source>
</reference>
<gene>
    <name evidence="3" type="ORF">LR48_Vigan04g091500</name>
</gene>
<evidence type="ECO:0000259" key="2">
    <source>
        <dbReference type="Pfam" id="PF20167"/>
    </source>
</evidence>